<dbReference type="EMBL" id="LXQA010450678">
    <property type="protein sequence ID" value="MCI52648.1"/>
    <property type="molecule type" value="Genomic_DNA"/>
</dbReference>
<evidence type="ECO:0000313" key="1">
    <source>
        <dbReference type="EMBL" id="MCI52648.1"/>
    </source>
</evidence>
<keyword evidence="2" id="KW-1185">Reference proteome</keyword>
<dbReference type="AlphaFoldDB" id="A0A392SUV0"/>
<accession>A0A392SUV0</accession>
<protein>
    <submittedName>
        <fullName evidence="1">Uncharacterized protein</fullName>
    </submittedName>
</protein>
<name>A0A392SUV0_9FABA</name>
<dbReference type="Proteomes" id="UP000265520">
    <property type="component" value="Unassembled WGS sequence"/>
</dbReference>
<organism evidence="1 2">
    <name type="scientific">Trifolium medium</name>
    <dbReference type="NCBI Taxonomy" id="97028"/>
    <lineage>
        <taxon>Eukaryota</taxon>
        <taxon>Viridiplantae</taxon>
        <taxon>Streptophyta</taxon>
        <taxon>Embryophyta</taxon>
        <taxon>Tracheophyta</taxon>
        <taxon>Spermatophyta</taxon>
        <taxon>Magnoliopsida</taxon>
        <taxon>eudicotyledons</taxon>
        <taxon>Gunneridae</taxon>
        <taxon>Pentapetalae</taxon>
        <taxon>rosids</taxon>
        <taxon>fabids</taxon>
        <taxon>Fabales</taxon>
        <taxon>Fabaceae</taxon>
        <taxon>Papilionoideae</taxon>
        <taxon>50 kb inversion clade</taxon>
        <taxon>NPAAA clade</taxon>
        <taxon>Hologalegina</taxon>
        <taxon>IRL clade</taxon>
        <taxon>Trifolieae</taxon>
        <taxon>Trifolium</taxon>
    </lineage>
</organism>
<sequence>MFWTQEVRRSRDVLEAECSRSIDVVRRRMNLSNKLWEILKEKSLDQVSVTKASLRLVEYDEANEDYKIFS</sequence>
<proteinExistence type="predicted"/>
<evidence type="ECO:0000313" key="2">
    <source>
        <dbReference type="Proteomes" id="UP000265520"/>
    </source>
</evidence>
<reference evidence="1 2" key="1">
    <citation type="journal article" date="2018" name="Front. Plant Sci.">
        <title>Red Clover (Trifolium pratense) and Zigzag Clover (T. medium) - A Picture of Genomic Similarities and Differences.</title>
        <authorList>
            <person name="Dluhosova J."/>
            <person name="Istvanek J."/>
            <person name="Nedelnik J."/>
            <person name="Repkova J."/>
        </authorList>
    </citation>
    <scope>NUCLEOTIDE SEQUENCE [LARGE SCALE GENOMIC DNA]</scope>
    <source>
        <strain evidence="2">cv. 10/8</strain>
        <tissue evidence="1">Leaf</tissue>
    </source>
</reference>
<comment type="caution">
    <text evidence="1">The sequence shown here is derived from an EMBL/GenBank/DDBJ whole genome shotgun (WGS) entry which is preliminary data.</text>
</comment>